<protein>
    <submittedName>
        <fullName evidence="2">Putative pyrroloquinoline-quinone binding quinoprotein</fullName>
    </submittedName>
</protein>
<comment type="caution">
    <text evidence="2">The sequence shown here is derived from an EMBL/GenBank/DDBJ whole genome shotgun (WGS) entry which is preliminary data.</text>
</comment>
<dbReference type="Proteomes" id="UP000320239">
    <property type="component" value="Unassembled WGS sequence"/>
</dbReference>
<evidence type="ECO:0000259" key="1">
    <source>
        <dbReference type="Pfam" id="PF13360"/>
    </source>
</evidence>
<reference evidence="2 3" key="1">
    <citation type="submission" date="2019-06" db="EMBL/GenBank/DDBJ databases">
        <title>Sequencing the genomes of 1000 actinobacteria strains.</title>
        <authorList>
            <person name="Klenk H.-P."/>
        </authorList>
    </citation>
    <scope>NUCLEOTIDE SEQUENCE [LARGE SCALE GENOMIC DNA]</scope>
    <source>
        <strain evidence="2 3">DSM 43866</strain>
    </source>
</reference>
<sequence>MTRVLLRASVAVLLLLATVLVGWRILRPAEVLDTATRPYPLEVVSAPGVTGRINVAPLIIEDRLRVYAAKHQVRADEPIWGKAVYTSRWSLRRWPEQLSGVVAEGATVVSRWSDGAVIALDGRTGKIVWRAGGPAAPDYAGHRTGAAAVWNPPGLRIAAGTVVVTADQTLLGYDVSTGARRWSVTVPAGCADGFTTTGGVYACATGAYDLATGRPAAGWPAGPFTPVGCSVARSNCAGVRDSAGRGWLTGPGTPRRAVALDRADATVAAGTIVSAGDGAVTAATAEGATTWHRPGPARVLGGTSSAVLLLTPEHWLVGVDAATGAERFRYHLAYGREDDRWDIGGLMIAEHYLAIERLREDGPDDPESPLYYYTLDTVLVAAY</sequence>
<proteinExistence type="predicted"/>
<dbReference type="AlphaFoldDB" id="A0A561WQF6"/>
<dbReference type="EMBL" id="VIWY01000001">
    <property type="protein sequence ID" value="TWG26094.1"/>
    <property type="molecule type" value="Genomic_DNA"/>
</dbReference>
<dbReference type="InterPro" id="IPR018391">
    <property type="entry name" value="PQQ_b-propeller_rpt"/>
</dbReference>
<evidence type="ECO:0000313" key="2">
    <source>
        <dbReference type="EMBL" id="TWG26094.1"/>
    </source>
</evidence>
<dbReference type="InterPro" id="IPR015943">
    <property type="entry name" value="WD40/YVTN_repeat-like_dom_sf"/>
</dbReference>
<dbReference type="Pfam" id="PF13360">
    <property type="entry name" value="PQQ_2"/>
    <property type="match status" value="1"/>
</dbReference>
<dbReference type="SMART" id="SM00564">
    <property type="entry name" value="PQQ"/>
    <property type="match status" value="2"/>
</dbReference>
<dbReference type="RefSeq" id="WP_239082178.1">
    <property type="nucleotide sequence ID" value="NZ_BOMX01000022.1"/>
</dbReference>
<dbReference type="SUPFAM" id="SSF50998">
    <property type="entry name" value="Quinoprotein alcohol dehydrogenase-like"/>
    <property type="match status" value="1"/>
</dbReference>
<dbReference type="InterPro" id="IPR002372">
    <property type="entry name" value="PQQ_rpt_dom"/>
</dbReference>
<gene>
    <name evidence="2" type="ORF">FHX34_1011071</name>
</gene>
<dbReference type="Gene3D" id="2.130.10.10">
    <property type="entry name" value="YVTN repeat-like/Quinoprotein amine dehydrogenase"/>
    <property type="match status" value="1"/>
</dbReference>
<name>A0A561WQF6_ACTTI</name>
<organism evidence="2 3">
    <name type="scientific">Actinoplanes teichomyceticus</name>
    <dbReference type="NCBI Taxonomy" id="1867"/>
    <lineage>
        <taxon>Bacteria</taxon>
        <taxon>Bacillati</taxon>
        <taxon>Actinomycetota</taxon>
        <taxon>Actinomycetes</taxon>
        <taxon>Micromonosporales</taxon>
        <taxon>Micromonosporaceae</taxon>
        <taxon>Actinoplanes</taxon>
    </lineage>
</organism>
<keyword evidence="3" id="KW-1185">Reference proteome</keyword>
<dbReference type="InterPro" id="IPR011047">
    <property type="entry name" value="Quinoprotein_ADH-like_sf"/>
</dbReference>
<accession>A0A561WQF6</accession>
<evidence type="ECO:0000313" key="3">
    <source>
        <dbReference type="Proteomes" id="UP000320239"/>
    </source>
</evidence>
<feature type="domain" description="Pyrrolo-quinoline quinone repeat" evidence="1">
    <location>
        <begin position="96"/>
        <end position="192"/>
    </location>
</feature>